<dbReference type="InterPro" id="IPR025660">
    <property type="entry name" value="Pept_his_AS"/>
</dbReference>
<dbReference type="InterPro" id="IPR013128">
    <property type="entry name" value="Peptidase_C1A"/>
</dbReference>
<gene>
    <name evidence="11" type="ORF">ASIM_LOCUS15784</name>
</gene>
<evidence type="ECO:0000256" key="7">
    <source>
        <dbReference type="ARBA" id="ARBA00023157"/>
    </source>
</evidence>
<dbReference type="PRINTS" id="PR00705">
    <property type="entry name" value="PAPAIN"/>
</dbReference>
<dbReference type="EMBL" id="UYRR01032558">
    <property type="protein sequence ID" value="VDK56035.1"/>
    <property type="molecule type" value="Genomic_DNA"/>
</dbReference>
<dbReference type="AlphaFoldDB" id="A0A0M3K5Y6"/>
<dbReference type="WBParaSite" id="ASIM_0001637701-mRNA-1">
    <property type="protein sequence ID" value="ASIM_0001637701-mRNA-1"/>
    <property type="gene ID" value="ASIM_0001637701"/>
</dbReference>
<keyword evidence="7" id="KW-1015">Disulfide bond</keyword>
<evidence type="ECO:0000313" key="13">
    <source>
        <dbReference type="WBParaSite" id="ASIM_0001637701-mRNA-1"/>
    </source>
</evidence>
<dbReference type="InterPro" id="IPR038765">
    <property type="entry name" value="Papain-like_cys_pep_sf"/>
</dbReference>
<organism evidence="13">
    <name type="scientific">Anisakis simplex</name>
    <name type="common">Herring worm</name>
    <dbReference type="NCBI Taxonomy" id="6269"/>
    <lineage>
        <taxon>Eukaryota</taxon>
        <taxon>Metazoa</taxon>
        <taxon>Ecdysozoa</taxon>
        <taxon>Nematoda</taxon>
        <taxon>Chromadorea</taxon>
        <taxon>Rhabditida</taxon>
        <taxon>Spirurina</taxon>
        <taxon>Ascaridomorpha</taxon>
        <taxon>Ascaridoidea</taxon>
        <taxon>Anisakidae</taxon>
        <taxon>Anisakis</taxon>
        <taxon>Anisakis simplex complex</taxon>
    </lineage>
</organism>
<evidence type="ECO:0000259" key="9">
    <source>
        <dbReference type="SMART" id="SM00645"/>
    </source>
</evidence>
<evidence type="ECO:0000256" key="3">
    <source>
        <dbReference type="ARBA" id="ARBA00022729"/>
    </source>
</evidence>
<dbReference type="PROSITE" id="PS00639">
    <property type="entry name" value="THIOL_PROTEASE_HIS"/>
    <property type="match status" value="1"/>
</dbReference>
<dbReference type="FunFam" id="3.90.70.10:FF:000130">
    <property type="entry name" value="Cysteine proteinase 1"/>
    <property type="match status" value="1"/>
</dbReference>
<dbReference type="CDD" id="cd02248">
    <property type="entry name" value="Peptidase_C1A"/>
    <property type="match status" value="1"/>
</dbReference>
<feature type="domain" description="Cathepsin propeptide inhibitor" evidence="10">
    <location>
        <begin position="6"/>
        <end position="57"/>
    </location>
</feature>
<dbReference type="GO" id="GO:0006508">
    <property type="term" value="P:proteolysis"/>
    <property type="evidence" value="ECO:0007669"/>
    <property type="project" value="UniProtKB-KW"/>
</dbReference>
<keyword evidence="8" id="KW-0325">Glycoprotein</keyword>
<evidence type="ECO:0000259" key="10">
    <source>
        <dbReference type="SMART" id="SM00848"/>
    </source>
</evidence>
<evidence type="ECO:0000256" key="6">
    <source>
        <dbReference type="ARBA" id="ARBA00023145"/>
    </source>
</evidence>
<keyword evidence="3" id="KW-0732">Signal</keyword>
<dbReference type="Proteomes" id="UP000267096">
    <property type="component" value="Unassembled WGS sequence"/>
</dbReference>
<dbReference type="SMR" id="A0A0M3K5Y6"/>
<dbReference type="OrthoDB" id="387093at2759"/>
<feature type="domain" description="Peptidase C1A papain C-terminal" evidence="9">
    <location>
        <begin position="88"/>
        <end position="299"/>
    </location>
</feature>
<keyword evidence="12" id="KW-1185">Reference proteome</keyword>
<reference evidence="11 12" key="2">
    <citation type="submission" date="2018-11" db="EMBL/GenBank/DDBJ databases">
        <authorList>
            <consortium name="Pathogen Informatics"/>
        </authorList>
    </citation>
    <scope>NUCLEOTIDE SEQUENCE [LARGE SCALE GENOMIC DNA]</scope>
</reference>
<keyword evidence="2" id="KW-0645">Protease</keyword>
<accession>A0A0M3K5Y6</accession>
<name>A0A0M3K5Y6_ANISI</name>
<dbReference type="SUPFAM" id="SSF54001">
    <property type="entry name" value="Cysteine proteinases"/>
    <property type="match status" value="1"/>
</dbReference>
<evidence type="ECO:0000256" key="8">
    <source>
        <dbReference type="ARBA" id="ARBA00023180"/>
    </source>
</evidence>
<evidence type="ECO:0000256" key="5">
    <source>
        <dbReference type="ARBA" id="ARBA00022807"/>
    </source>
</evidence>
<dbReference type="InterPro" id="IPR013201">
    <property type="entry name" value="Prot_inhib_I29"/>
</dbReference>
<dbReference type="Gene3D" id="3.90.70.10">
    <property type="entry name" value="Cysteine proteinases"/>
    <property type="match status" value="1"/>
</dbReference>
<dbReference type="Pfam" id="PF00112">
    <property type="entry name" value="Peptidase_C1"/>
    <property type="match status" value="1"/>
</dbReference>
<reference evidence="13" key="1">
    <citation type="submission" date="2017-02" db="UniProtKB">
        <authorList>
            <consortium name="WormBaseParasite"/>
        </authorList>
    </citation>
    <scope>IDENTIFICATION</scope>
</reference>
<evidence type="ECO:0000256" key="1">
    <source>
        <dbReference type="ARBA" id="ARBA00008455"/>
    </source>
</evidence>
<dbReference type="PROSITE" id="PS00640">
    <property type="entry name" value="THIOL_PROTEASE_ASN"/>
    <property type="match status" value="1"/>
</dbReference>
<keyword evidence="5" id="KW-0788">Thiol protease</keyword>
<dbReference type="InterPro" id="IPR025661">
    <property type="entry name" value="Pept_asp_AS"/>
</dbReference>
<dbReference type="GO" id="GO:0008234">
    <property type="term" value="F:cysteine-type peptidase activity"/>
    <property type="evidence" value="ECO:0007669"/>
    <property type="project" value="UniProtKB-KW"/>
</dbReference>
<keyword evidence="6" id="KW-0865">Zymogen</keyword>
<dbReference type="PROSITE" id="PS00139">
    <property type="entry name" value="THIOL_PROTEASE_CYS"/>
    <property type="match status" value="1"/>
</dbReference>
<dbReference type="InterPro" id="IPR000169">
    <property type="entry name" value="Pept_cys_AS"/>
</dbReference>
<comment type="similarity">
    <text evidence="1">Belongs to the peptidase C1 family.</text>
</comment>
<dbReference type="Pfam" id="PF08246">
    <property type="entry name" value="Inhibitor_I29"/>
    <property type="match status" value="1"/>
</dbReference>
<dbReference type="InterPro" id="IPR039417">
    <property type="entry name" value="Peptidase_C1A_papain-like"/>
</dbReference>
<dbReference type="SMART" id="SM00645">
    <property type="entry name" value="Pept_C1"/>
    <property type="match status" value="1"/>
</dbReference>
<evidence type="ECO:0000313" key="11">
    <source>
        <dbReference type="EMBL" id="VDK56035.1"/>
    </source>
</evidence>
<sequence length="301" mass="34297">MIVSCSYNRTYTTKKEMLRRFRIYKRNQRTAKFWQSNELGTAVYGETQYSDMSQEEFKKLILPYIWQTPRVPSKMADFEEFGVSTDPIPDQFDWREKNAVTDVKNQGACGSCWAFSVTGNIEGAWAIKTGKLVSLSEQELVDCDVVDEGCNGGLPLNAYKEIIRMGGLETEKDYPYDGRGERCHLVRQEIAVYINDSVELPKDEQKMAEWLVAKGPISIGINANPLQFYRHGIAHPWKILCSPTHLDHGVLIVGYGVEGDKPFWIVKNSWGARWGEQGYFRLYRGKNVCGVQQMATSAVIH</sequence>
<evidence type="ECO:0000256" key="2">
    <source>
        <dbReference type="ARBA" id="ARBA00022670"/>
    </source>
</evidence>
<evidence type="ECO:0000313" key="12">
    <source>
        <dbReference type="Proteomes" id="UP000267096"/>
    </source>
</evidence>
<protein>
    <submittedName>
        <fullName evidence="13">Pept_C1 domain-containing protein</fullName>
    </submittedName>
</protein>
<dbReference type="InterPro" id="IPR000668">
    <property type="entry name" value="Peptidase_C1A_C"/>
</dbReference>
<dbReference type="PANTHER" id="PTHR12411">
    <property type="entry name" value="CYSTEINE PROTEASE FAMILY C1-RELATED"/>
    <property type="match status" value="1"/>
</dbReference>
<dbReference type="SMART" id="SM00848">
    <property type="entry name" value="Inhibitor_I29"/>
    <property type="match status" value="1"/>
</dbReference>
<proteinExistence type="inferred from homology"/>
<evidence type="ECO:0000256" key="4">
    <source>
        <dbReference type="ARBA" id="ARBA00022801"/>
    </source>
</evidence>
<keyword evidence="4" id="KW-0378">Hydrolase</keyword>